<keyword evidence="4 11" id="KW-0547">Nucleotide-binding</keyword>
<keyword evidence="16" id="KW-0675">Receptor</keyword>
<proteinExistence type="predicted"/>
<dbReference type="PIRSF" id="PIRSF000615">
    <property type="entry name" value="TyrPK_CSF1-R"/>
    <property type="match status" value="1"/>
</dbReference>
<organism evidence="16 17">
    <name type="scientific">Folsomia candida</name>
    <name type="common">Springtail</name>
    <dbReference type="NCBI Taxonomy" id="158441"/>
    <lineage>
        <taxon>Eukaryota</taxon>
        <taxon>Metazoa</taxon>
        <taxon>Ecdysozoa</taxon>
        <taxon>Arthropoda</taxon>
        <taxon>Hexapoda</taxon>
        <taxon>Collembola</taxon>
        <taxon>Entomobryomorpha</taxon>
        <taxon>Isotomoidea</taxon>
        <taxon>Isotomidae</taxon>
        <taxon>Proisotominae</taxon>
        <taxon>Folsomia</taxon>
    </lineage>
</organism>
<evidence type="ECO:0000313" key="16">
    <source>
        <dbReference type="EMBL" id="OXA58611.1"/>
    </source>
</evidence>
<feature type="binding site" evidence="11">
    <location>
        <position position="307"/>
    </location>
    <ligand>
        <name>ATP</name>
        <dbReference type="ChEBI" id="CHEBI:30616"/>
    </ligand>
</feature>
<dbReference type="InterPro" id="IPR000719">
    <property type="entry name" value="Prot_kinase_dom"/>
</dbReference>
<dbReference type="GO" id="GO:0005524">
    <property type="term" value="F:ATP binding"/>
    <property type="evidence" value="ECO:0007669"/>
    <property type="project" value="UniProtKB-UniRule"/>
</dbReference>
<keyword evidence="5" id="KW-0418">Kinase</keyword>
<dbReference type="InterPro" id="IPR001245">
    <property type="entry name" value="Ser-Thr/Tyr_kinase_cat_dom"/>
</dbReference>
<keyword evidence="14" id="KW-0812">Transmembrane</keyword>
<evidence type="ECO:0000256" key="6">
    <source>
        <dbReference type="ARBA" id="ARBA00022840"/>
    </source>
</evidence>
<evidence type="ECO:0000256" key="7">
    <source>
        <dbReference type="ARBA" id="ARBA00023136"/>
    </source>
</evidence>
<keyword evidence="3" id="KW-0808">Transferase</keyword>
<feature type="active site" description="Proton acceptor" evidence="10">
    <location>
        <position position="303"/>
    </location>
</feature>
<dbReference type="InterPro" id="IPR017441">
    <property type="entry name" value="Protein_kinase_ATP_BS"/>
</dbReference>
<evidence type="ECO:0000256" key="3">
    <source>
        <dbReference type="ARBA" id="ARBA00022679"/>
    </source>
</evidence>
<dbReference type="Gene3D" id="3.30.200.20">
    <property type="entry name" value="Phosphorylase Kinase, domain 1"/>
    <property type="match status" value="1"/>
</dbReference>
<dbReference type="GO" id="GO:0012505">
    <property type="term" value="C:endomembrane system"/>
    <property type="evidence" value="ECO:0007669"/>
    <property type="project" value="UniProtKB-SubCell"/>
</dbReference>
<dbReference type="GO" id="GO:0005886">
    <property type="term" value="C:plasma membrane"/>
    <property type="evidence" value="ECO:0007669"/>
    <property type="project" value="TreeGrafter"/>
</dbReference>
<comment type="subcellular location">
    <subcellularLocation>
        <location evidence="2">Endomembrane system</location>
    </subcellularLocation>
    <subcellularLocation>
        <location evidence="1">Membrane</location>
        <topology evidence="1">Single-pass membrane protein</topology>
    </subcellularLocation>
</comment>
<comment type="catalytic activity">
    <reaction evidence="9">
        <text>L-tyrosyl-[protein] + ATP = O-phospho-L-tyrosyl-[protein] + ADP + H(+)</text>
        <dbReference type="Rhea" id="RHEA:10596"/>
        <dbReference type="Rhea" id="RHEA-COMP:10136"/>
        <dbReference type="Rhea" id="RHEA-COMP:20101"/>
        <dbReference type="ChEBI" id="CHEBI:15378"/>
        <dbReference type="ChEBI" id="CHEBI:30616"/>
        <dbReference type="ChEBI" id="CHEBI:46858"/>
        <dbReference type="ChEBI" id="CHEBI:61978"/>
        <dbReference type="ChEBI" id="CHEBI:456216"/>
        <dbReference type="EC" id="2.7.10.1"/>
    </reaction>
</comment>
<feature type="binding site" evidence="11 13">
    <location>
        <position position="161"/>
    </location>
    <ligand>
        <name>ATP</name>
        <dbReference type="ChEBI" id="CHEBI:30616"/>
    </ligand>
</feature>
<name>A0A226EP72_FOLCA</name>
<dbReference type="GO" id="GO:0048468">
    <property type="term" value="P:cell development"/>
    <property type="evidence" value="ECO:0007669"/>
    <property type="project" value="UniProtKB-ARBA"/>
</dbReference>
<comment type="caution">
    <text evidence="16">The sequence shown here is derived from an EMBL/GenBank/DDBJ whole genome shotgun (WGS) entry which is preliminary data.</text>
</comment>
<dbReference type="PROSITE" id="PS00109">
    <property type="entry name" value="PROTEIN_KINASE_TYR"/>
    <property type="match status" value="1"/>
</dbReference>
<dbReference type="GO" id="GO:0046872">
    <property type="term" value="F:metal ion binding"/>
    <property type="evidence" value="ECO:0007669"/>
    <property type="project" value="UniProtKB-KW"/>
</dbReference>
<evidence type="ECO:0000256" key="12">
    <source>
        <dbReference type="PIRSR" id="PIRSR000615-3"/>
    </source>
</evidence>
<evidence type="ECO:0000313" key="17">
    <source>
        <dbReference type="Proteomes" id="UP000198287"/>
    </source>
</evidence>
<dbReference type="GO" id="GO:0051130">
    <property type="term" value="P:positive regulation of cellular component organization"/>
    <property type="evidence" value="ECO:0007669"/>
    <property type="project" value="UniProtKB-ARBA"/>
</dbReference>
<evidence type="ECO:0000256" key="10">
    <source>
        <dbReference type="PIRSR" id="PIRSR000615-1"/>
    </source>
</evidence>
<dbReference type="InterPro" id="IPR008266">
    <property type="entry name" value="Tyr_kinase_AS"/>
</dbReference>
<keyword evidence="7 14" id="KW-0472">Membrane</keyword>
<evidence type="ECO:0000256" key="4">
    <source>
        <dbReference type="ARBA" id="ARBA00022741"/>
    </source>
</evidence>
<keyword evidence="17" id="KW-1185">Reference proteome</keyword>
<dbReference type="GO" id="GO:0030182">
    <property type="term" value="P:neuron differentiation"/>
    <property type="evidence" value="ECO:0007669"/>
    <property type="project" value="UniProtKB-ARBA"/>
</dbReference>
<dbReference type="PROSITE" id="PS50011">
    <property type="entry name" value="PROTEIN_KINASE_DOM"/>
    <property type="match status" value="1"/>
</dbReference>
<evidence type="ECO:0000256" key="1">
    <source>
        <dbReference type="ARBA" id="ARBA00004167"/>
    </source>
</evidence>
<evidence type="ECO:0000256" key="2">
    <source>
        <dbReference type="ARBA" id="ARBA00004308"/>
    </source>
</evidence>
<dbReference type="AlphaFoldDB" id="A0A226EP72"/>
<evidence type="ECO:0000256" key="14">
    <source>
        <dbReference type="SAM" id="Phobius"/>
    </source>
</evidence>
<feature type="transmembrane region" description="Helical" evidence="14">
    <location>
        <begin position="54"/>
        <end position="76"/>
    </location>
</feature>
<dbReference type="Proteomes" id="UP000198287">
    <property type="component" value="Unassembled WGS sequence"/>
</dbReference>
<gene>
    <name evidence="16" type="ORF">Fcan01_07122</name>
</gene>
<reference evidence="16 17" key="1">
    <citation type="submission" date="2015-12" db="EMBL/GenBank/DDBJ databases">
        <title>The genome of Folsomia candida.</title>
        <authorList>
            <person name="Faddeeva A."/>
            <person name="Derks M.F."/>
            <person name="Anvar Y."/>
            <person name="Smit S."/>
            <person name="Van Straalen N."/>
            <person name="Roelofs D."/>
        </authorList>
    </citation>
    <scope>NUCLEOTIDE SEQUENCE [LARGE SCALE GENOMIC DNA]</scope>
    <source>
        <strain evidence="16 17">VU population</strain>
        <tissue evidence="16">Whole body</tissue>
    </source>
</reference>
<keyword evidence="12" id="KW-0479">Metal-binding</keyword>
<feature type="binding site" evidence="11">
    <location>
        <begin position="139"/>
        <end position="146"/>
    </location>
    <ligand>
        <name>ATP</name>
        <dbReference type="ChEBI" id="CHEBI:30616"/>
    </ligand>
</feature>
<dbReference type="Pfam" id="PF07714">
    <property type="entry name" value="PK_Tyr_Ser-Thr"/>
    <property type="match status" value="1"/>
</dbReference>
<dbReference type="PANTHER" id="PTHR24416">
    <property type="entry name" value="TYROSINE-PROTEIN KINASE RECEPTOR"/>
    <property type="match status" value="1"/>
</dbReference>
<keyword evidence="6 11" id="KW-0067">ATP-binding</keyword>
<dbReference type="SUPFAM" id="SSF56112">
    <property type="entry name" value="Protein kinase-like (PK-like)"/>
    <property type="match status" value="1"/>
</dbReference>
<dbReference type="PANTHER" id="PTHR24416:SF600">
    <property type="entry name" value="PDGF- AND VEGF-RECEPTOR RELATED, ISOFORM J"/>
    <property type="match status" value="1"/>
</dbReference>
<evidence type="ECO:0000256" key="9">
    <source>
        <dbReference type="ARBA" id="ARBA00051243"/>
    </source>
</evidence>
<dbReference type="OrthoDB" id="3256376at2759"/>
<protein>
    <submittedName>
        <fullName evidence="16">Vascular endothelial growth factor receptor 2</fullName>
    </submittedName>
</protein>
<dbReference type="GO" id="GO:0043235">
    <property type="term" value="C:receptor complex"/>
    <property type="evidence" value="ECO:0007669"/>
    <property type="project" value="TreeGrafter"/>
</dbReference>
<dbReference type="InterPro" id="IPR011009">
    <property type="entry name" value="Kinase-like_dom_sf"/>
</dbReference>
<dbReference type="GO" id="GO:0007169">
    <property type="term" value="P:cell surface receptor protein tyrosine kinase signaling pathway"/>
    <property type="evidence" value="ECO:0007669"/>
    <property type="project" value="TreeGrafter"/>
</dbReference>
<keyword evidence="14" id="KW-1133">Transmembrane helix</keyword>
<sequence>MAAQAENGSIFIELVDNEDNFELETQVSNSTNNFTGIQDADPTSSNSEADHDQVYAISNAVSIVFIIIVVLVIFFWRRYQRNKKKLKKLTKEEVSKFLEGDNVDPSIDPESNHPFSIPYDRNFEIDLNSVEIDRNVLLGSGAYGLVYKGKMLETNMPIAIKTLKPNADILYFRSLLSELKVMTYIGHENENIVKCIGASTAEKIVHHGRVLCTWKDHRNDFKHLTGRPTSMCSDYQNFQQMPDPSTNVSIQLEDKKTTYTKYVNFSRNGVPSDKLTVMDLNRFGFEICNAMEYLWTKKIVHGDLAARNVLLSEYRQVKLTDFGLSRQMLNYSTYVKTATKQLALPWRWLAIETMQKSIFSTKSDCWAFGVTLWEIFSLAQVPYPGLAYSQDFIKMLEKGLRMNSPSDFTPPEIYKIMIDTWHENPDERPTFTELKDTLLELCLT</sequence>
<dbReference type="InterPro" id="IPR050122">
    <property type="entry name" value="RTK"/>
</dbReference>
<dbReference type="PRINTS" id="PR00109">
    <property type="entry name" value="TYRKINASE"/>
</dbReference>
<dbReference type="FunFam" id="1.10.510.10:FF:001512">
    <property type="entry name" value="Receptor tyrosine-protein kinase erbB-2"/>
    <property type="match status" value="1"/>
</dbReference>
<evidence type="ECO:0000259" key="15">
    <source>
        <dbReference type="PROSITE" id="PS50011"/>
    </source>
</evidence>
<feature type="binding site" evidence="12">
    <location>
        <position position="308"/>
    </location>
    <ligand>
        <name>Mg(2+)</name>
        <dbReference type="ChEBI" id="CHEBI:18420"/>
    </ligand>
</feature>
<dbReference type="GO" id="GO:0004714">
    <property type="term" value="F:transmembrane receptor protein tyrosine kinase activity"/>
    <property type="evidence" value="ECO:0007669"/>
    <property type="project" value="UniProtKB-EC"/>
</dbReference>
<dbReference type="GO" id="GO:0050793">
    <property type="term" value="P:regulation of developmental process"/>
    <property type="evidence" value="ECO:0007669"/>
    <property type="project" value="UniProtKB-ARBA"/>
</dbReference>
<evidence type="ECO:0000256" key="11">
    <source>
        <dbReference type="PIRSR" id="PIRSR000615-2"/>
    </source>
</evidence>
<dbReference type="EMBL" id="LNIX01000003">
    <property type="protein sequence ID" value="OXA58611.1"/>
    <property type="molecule type" value="Genomic_DNA"/>
</dbReference>
<dbReference type="PROSITE" id="PS00107">
    <property type="entry name" value="PROTEIN_KINASE_ATP"/>
    <property type="match status" value="1"/>
</dbReference>
<keyword evidence="8" id="KW-0829">Tyrosine-protein kinase</keyword>
<dbReference type="Gene3D" id="1.10.510.10">
    <property type="entry name" value="Transferase(Phosphotransferase) domain 1"/>
    <property type="match status" value="1"/>
</dbReference>
<evidence type="ECO:0000256" key="8">
    <source>
        <dbReference type="ARBA" id="ARBA00023137"/>
    </source>
</evidence>
<evidence type="ECO:0000256" key="13">
    <source>
        <dbReference type="PROSITE-ProRule" id="PRU10141"/>
    </source>
</evidence>
<dbReference type="CDD" id="cd00192">
    <property type="entry name" value="PTKc"/>
    <property type="match status" value="1"/>
</dbReference>
<accession>A0A226EP72</accession>
<feature type="domain" description="Protein kinase" evidence="15">
    <location>
        <begin position="132"/>
        <end position="439"/>
    </location>
</feature>
<keyword evidence="12" id="KW-0460">Magnesium</keyword>
<evidence type="ECO:0000256" key="5">
    <source>
        <dbReference type="ARBA" id="ARBA00022777"/>
    </source>
</evidence>
<feature type="binding site" evidence="12">
    <location>
        <position position="321"/>
    </location>
    <ligand>
        <name>Mg(2+)</name>
        <dbReference type="ChEBI" id="CHEBI:18420"/>
    </ligand>
</feature>